<organism evidence="1 2">
    <name type="scientific">Candidatus Falkowbacteria bacterium CG10_big_fil_rev_8_21_14_0_10_43_11</name>
    <dbReference type="NCBI Taxonomy" id="1974568"/>
    <lineage>
        <taxon>Bacteria</taxon>
        <taxon>Candidatus Falkowiibacteriota</taxon>
    </lineage>
</organism>
<proteinExistence type="predicted"/>
<accession>A0A2M6WLD9</accession>
<dbReference type="Proteomes" id="UP000229335">
    <property type="component" value="Unassembled WGS sequence"/>
</dbReference>
<comment type="caution">
    <text evidence="1">The sequence shown here is derived from an EMBL/GenBank/DDBJ whole genome shotgun (WGS) entry which is preliminary data.</text>
</comment>
<evidence type="ECO:0000313" key="1">
    <source>
        <dbReference type="EMBL" id="PIT93607.1"/>
    </source>
</evidence>
<sequence length="81" mass="9643">MCRQPSDIDLTQNLTELAQNLKTNEALKKQWRLIMPHELLDLMSEIADQGHPATNEQVRKYFDFLEHDPRDNYEQSFRVAR</sequence>
<name>A0A2M6WLD9_9BACT</name>
<evidence type="ECO:0000313" key="2">
    <source>
        <dbReference type="Proteomes" id="UP000229335"/>
    </source>
</evidence>
<reference evidence="2" key="1">
    <citation type="submission" date="2017-09" db="EMBL/GenBank/DDBJ databases">
        <title>Depth-based differentiation of microbial function through sediment-hosted aquifers and enrichment of novel symbionts in the deep terrestrial subsurface.</title>
        <authorList>
            <person name="Probst A.J."/>
            <person name="Ladd B."/>
            <person name="Jarett J.K."/>
            <person name="Geller-Mcgrath D.E."/>
            <person name="Sieber C.M.K."/>
            <person name="Emerson J.B."/>
            <person name="Anantharaman K."/>
            <person name="Thomas B.C."/>
            <person name="Malmstrom R."/>
            <person name="Stieglmeier M."/>
            <person name="Klingl A."/>
            <person name="Woyke T."/>
            <person name="Ryan C.M."/>
            <person name="Banfield J.F."/>
        </authorList>
    </citation>
    <scope>NUCLEOTIDE SEQUENCE [LARGE SCALE GENOMIC DNA]</scope>
</reference>
<protein>
    <submittedName>
        <fullName evidence="1">Uncharacterized protein</fullName>
    </submittedName>
</protein>
<dbReference type="AlphaFoldDB" id="A0A2M6WLD9"/>
<dbReference type="EMBL" id="PFAS01000059">
    <property type="protein sequence ID" value="PIT93607.1"/>
    <property type="molecule type" value="Genomic_DNA"/>
</dbReference>
<gene>
    <name evidence="1" type="ORF">COU00_03470</name>
</gene>